<protein>
    <submittedName>
        <fullName evidence="1">MoaD/ThiS family protein</fullName>
    </submittedName>
</protein>
<dbReference type="InterPro" id="IPR052045">
    <property type="entry name" value="Sulfur_Carrier/Prot_Modifier"/>
</dbReference>
<dbReference type="InterPro" id="IPR003749">
    <property type="entry name" value="ThiS/MoaD-like"/>
</dbReference>
<keyword evidence="2" id="KW-1185">Reference proteome</keyword>
<dbReference type="RefSeq" id="WP_070156590.1">
    <property type="nucleotide sequence ID" value="NZ_CP073910.1"/>
</dbReference>
<dbReference type="EMBL" id="CP073910">
    <property type="protein sequence ID" value="QUT04088.1"/>
    <property type="molecule type" value="Genomic_DNA"/>
</dbReference>
<dbReference type="PANTHER" id="PTHR38031">
    <property type="entry name" value="SULFUR CARRIER PROTEIN SLR0821-RELATED"/>
    <property type="match status" value="1"/>
</dbReference>
<dbReference type="KEGG" id="spph:KFK14_13120"/>
<dbReference type="InterPro" id="IPR016155">
    <property type="entry name" value="Mopterin_synth/thiamin_S_b"/>
</dbReference>
<dbReference type="AlphaFoldDB" id="A0A975K390"/>
<proteinExistence type="predicted"/>
<organism evidence="1 2">
    <name type="scientific">Sphingobium phenoxybenzoativorans</name>
    <dbReference type="NCBI Taxonomy" id="1592790"/>
    <lineage>
        <taxon>Bacteria</taxon>
        <taxon>Pseudomonadati</taxon>
        <taxon>Pseudomonadota</taxon>
        <taxon>Alphaproteobacteria</taxon>
        <taxon>Sphingomonadales</taxon>
        <taxon>Sphingomonadaceae</taxon>
        <taxon>Sphingobium</taxon>
    </lineage>
</organism>
<evidence type="ECO:0000313" key="2">
    <source>
        <dbReference type="Proteomes" id="UP000681425"/>
    </source>
</evidence>
<dbReference type="Pfam" id="PF02597">
    <property type="entry name" value="ThiS"/>
    <property type="match status" value="1"/>
</dbReference>
<dbReference type="Proteomes" id="UP000681425">
    <property type="component" value="Chromosome"/>
</dbReference>
<reference evidence="1" key="1">
    <citation type="submission" date="2021-04" db="EMBL/GenBank/DDBJ databases">
        <title>Isolation of p-tert-butylphenol degrading bacteria Sphingobium phenoxybenzoativorans Tas13 from active sludge.</title>
        <authorList>
            <person name="Li Y."/>
        </authorList>
    </citation>
    <scope>NUCLEOTIDE SEQUENCE</scope>
    <source>
        <strain evidence="1">Tas13</strain>
    </source>
</reference>
<sequence length="89" mass="9699">MATIIVPSSLRRYTEQQTRVTIPVNTVEEALARFSENSADLRNHLFSGNALRKFVVVCKNGKDIRLLDGLSTPIGNDDEVQIIASVAGG</sequence>
<dbReference type="PANTHER" id="PTHR38031:SF1">
    <property type="entry name" value="SULFUR CARRIER PROTEIN CYSO"/>
    <property type="match status" value="1"/>
</dbReference>
<dbReference type="Gene3D" id="3.10.20.30">
    <property type="match status" value="1"/>
</dbReference>
<gene>
    <name evidence="1" type="ORF">KFK14_13120</name>
</gene>
<name>A0A975K390_9SPHN</name>
<evidence type="ECO:0000313" key="1">
    <source>
        <dbReference type="EMBL" id="QUT04088.1"/>
    </source>
</evidence>
<dbReference type="InterPro" id="IPR012675">
    <property type="entry name" value="Beta-grasp_dom_sf"/>
</dbReference>
<dbReference type="SUPFAM" id="SSF54285">
    <property type="entry name" value="MoaD/ThiS"/>
    <property type="match status" value="1"/>
</dbReference>
<accession>A0A975K390</accession>